<dbReference type="InterPro" id="IPR000182">
    <property type="entry name" value="GNAT_dom"/>
</dbReference>
<protein>
    <submittedName>
        <fullName evidence="2">GNAT family N-acetyltransferase</fullName>
        <ecNumber evidence="2">2.3.1.-</ecNumber>
    </submittedName>
</protein>
<dbReference type="InterPro" id="IPR052564">
    <property type="entry name" value="N-acetyltrans/Recomb-assoc"/>
</dbReference>
<dbReference type="PANTHER" id="PTHR43451:SF1">
    <property type="entry name" value="ACETYLTRANSFERASE"/>
    <property type="match status" value="1"/>
</dbReference>
<dbReference type="Gene3D" id="3.40.630.30">
    <property type="match status" value="1"/>
</dbReference>
<organism evidence="2 3">
    <name type="scientific">Rhodopirellula halodulae</name>
    <dbReference type="NCBI Taxonomy" id="2894198"/>
    <lineage>
        <taxon>Bacteria</taxon>
        <taxon>Pseudomonadati</taxon>
        <taxon>Planctomycetota</taxon>
        <taxon>Planctomycetia</taxon>
        <taxon>Pirellulales</taxon>
        <taxon>Pirellulaceae</taxon>
        <taxon>Rhodopirellula</taxon>
    </lineage>
</organism>
<dbReference type="EC" id="2.3.1.-" evidence="2"/>
<dbReference type="PANTHER" id="PTHR43451">
    <property type="entry name" value="ACETYLTRANSFERASE (GNAT) FAMILY PROTEIN"/>
    <property type="match status" value="1"/>
</dbReference>
<reference evidence="2" key="1">
    <citation type="submission" date="2021-11" db="EMBL/GenBank/DDBJ databases">
        <title>Genome sequence.</title>
        <authorList>
            <person name="Sun Q."/>
        </authorList>
    </citation>
    <scope>NUCLEOTIDE SEQUENCE</scope>
    <source>
        <strain evidence="2">JC740</strain>
    </source>
</reference>
<evidence type="ECO:0000313" key="3">
    <source>
        <dbReference type="Proteomes" id="UP001430306"/>
    </source>
</evidence>
<gene>
    <name evidence="2" type="ORF">LOC71_10990</name>
</gene>
<evidence type="ECO:0000259" key="1">
    <source>
        <dbReference type="PROSITE" id="PS51186"/>
    </source>
</evidence>
<sequence>MSGHMNSQSSPAVQYQIREWSDEDSPACWQLFHDTVHRVNIRDYDERAVNAWAPRQTDLTQWTDRFRGNIALVAEWSSPDATPATATNSIVGFVDLRPDGYLDRLFVSADHQRVGIARSLWIEMRRRAAAAGCTRIETEASITAKPFFESQGFQCVATQTVCCRGVDLTNYRMRYQMPLDLLSGLP</sequence>
<dbReference type="GO" id="GO:0016746">
    <property type="term" value="F:acyltransferase activity"/>
    <property type="evidence" value="ECO:0007669"/>
    <property type="project" value="UniProtKB-KW"/>
</dbReference>
<dbReference type="EMBL" id="JAJKFW010000022">
    <property type="protein sequence ID" value="MCC9642801.1"/>
    <property type="molecule type" value="Genomic_DNA"/>
</dbReference>
<dbReference type="SUPFAM" id="SSF55729">
    <property type="entry name" value="Acyl-CoA N-acyltransferases (Nat)"/>
    <property type="match status" value="1"/>
</dbReference>
<accession>A0ABS8NGZ3</accession>
<dbReference type="PROSITE" id="PS51186">
    <property type="entry name" value="GNAT"/>
    <property type="match status" value="1"/>
</dbReference>
<proteinExistence type="predicted"/>
<keyword evidence="2" id="KW-0808">Transferase</keyword>
<comment type="caution">
    <text evidence="2">The sequence shown here is derived from an EMBL/GenBank/DDBJ whole genome shotgun (WGS) entry which is preliminary data.</text>
</comment>
<dbReference type="InterPro" id="IPR016181">
    <property type="entry name" value="Acyl_CoA_acyltransferase"/>
</dbReference>
<dbReference type="Proteomes" id="UP001430306">
    <property type="component" value="Unassembled WGS sequence"/>
</dbReference>
<evidence type="ECO:0000313" key="2">
    <source>
        <dbReference type="EMBL" id="MCC9642801.1"/>
    </source>
</evidence>
<keyword evidence="2" id="KW-0012">Acyltransferase</keyword>
<name>A0ABS8NGZ3_9BACT</name>
<dbReference type="Pfam" id="PF13673">
    <property type="entry name" value="Acetyltransf_10"/>
    <property type="match status" value="1"/>
</dbReference>
<keyword evidence="3" id="KW-1185">Reference proteome</keyword>
<dbReference type="CDD" id="cd04301">
    <property type="entry name" value="NAT_SF"/>
    <property type="match status" value="1"/>
</dbReference>
<feature type="domain" description="N-acetyltransferase" evidence="1">
    <location>
        <begin position="39"/>
        <end position="178"/>
    </location>
</feature>